<proteinExistence type="predicted"/>
<dbReference type="EMBL" id="LR797488">
    <property type="protein sequence ID" value="CAB4219955.1"/>
    <property type="molecule type" value="Genomic_DNA"/>
</dbReference>
<reference evidence="1" key="1">
    <citation type="submission" date="2020-05" db="EMBL/GenBank/DDBJ databases">
        <authorList>
            <person name="Chiriac C."/>
            <person name="Salcher M."/>
            <person name="Ghai R."/>
            <person name="Kavagutti S V."/>
        </authorList>
    </citation>
    <scope>NUCLEOTIDE SEQUENCE</scope>
</reference>
<sequence>MATRQLIESEMEDEEYSCPLATHDVLANLKNRNWAFENVGYGPANPLDEKNNQVFWLRKAVIWNTSEAEAKGMRCGNCSAFIITSQMMECITKGIEAENPAEESGYDEDVIESAGLGFCELFHFKCADTRTCDAWLVGGPISDEKKED</sequence>
<evidence type="ECO:0000313" key="2">
    <source>
        <dbReference type="EMBL" id="CAB4179096.1"/>
    </source>
</evidence>
<protein>
    <submittedName>
        <fullName evidence="1">Uncharacterized protein</fullName>
    </submittedName>
</protein>
<dbReference type="EMBL" id="LR796971">
    <property type="protein sequence ID" value="CAB4179096.1"/>
    <property type="molecule type" value="Genomic_DNA"/>
</dbReference>
<organism evidence="1">
    <name type="scientific">uncultured Caudovirales phage</name>
    <dbReference type="NCBI Taxonomy" id="2100421"/>
    <lineage>
        <taxon>Viruses</taxon>
        <taxon>Duplodnaviria</taxon>
        <taxon>Heunggongvirae</taxon>
        <taxon>Uroviricota</taxon>
        <taxon>Caudoviricetes</taxon>
        <taxon>Peduoviridae</taxon>
        <taxon>Maltschvirus</taxon>
        <taxon>Maltschvirus maltsch</taxon>
    </lineage>
</organism>
<name>A0A6J5Q0F7_9CAUD</name>
<evidence type="ECO:0000313" key="1">
    <source>
        <dbReference type="EMBL" id="CAB4173054.1"/>
    </source>
</evidence>
<accession>A0A6J5Q0F7</accession>
<evidence type="ECO:0000313" key="3">
    <source>
        <dbReference type="EMBL" id="CAB4219955.1"/>
    </source>
</evidence>
<dbReference type="EMBL" id="LR796896">
    <property type="protein sequence ID" value="CAB4173054.1"/>
    <property type="molecule type" value="Genomic_DNA"/>
</dbReference>
<gene>
    <name evidence="2" type="ORF">UFOVP1025_33</name>
    <name evidence="3" type="ORF">UFOVP1628_36</name>
    <name evidence="1" type="ORF">UFOVP948_24</name>
</gene>